<reference evidence="1 2" key="1">
    <citation type="journal article" date="2018" name="New Phytol.">
        <title>Phylogenomics of Endogonaceae and evolution of mycorrhizas within Mucoromycota.</title>
        <authorList>
            <person name="Chang Y."/>
            <person name="Desiro A."/>
            <person name="Na H."/>
            <person name="Sandor L."/>
            <person name="Lipzen A."/>
            <person name="Clum A."/>
            <person name="Barry K."/>
            <person name="Grigoriev I.V."/>
            <person name="Martin F.M."/>
            <person name="Stajich J.E."/>
            <person name="Smith M.E."/>
            <person name="Bonito G."/>
            <person name="Spatafora J.W."/>
        </authorList>
    </citation>
    <scope>NUCLEOTIDE SEQUENCE [LARGE SCALE GENOMIC DNA]</scope>
    <source>
        <strain evidence="1 2">GMNB39</strain>
    </source>
</reference>
<feature type="non-terminal residue" evidence="1">
    <location>
        <position position="1"/>
    </location>
</feature>
<protein>
    <submittedName>
        <fullName evidence="1">Uncharacterized protein</fullName>
    </submittedName>
</protein>
<name>A0A433CXP9_9FUNG</name>
<comment type="caution">
    <text evidence="1">The sequence shown here is derived from an EMBL/GenBank/DDBJ whole genome shotgun (WGS) entry which is preliminary data.</text>
</comment>
<dbReference type="EMBL" id="RBNI01011195">
    <property type="protein sequence ID" value="RUP43348.1"/>
    <property type="molecule type" value="Genomic_DNA"/>
</dbReference>
<proteinExistence type="predicted"/>
<dbReference type="AlphaFoldDB" id="A0A433CXP9"/>
<feature type="non-terminal residue" evidence="1">
    <location>
        <position position="97"/>
    </location>
</feature>
<accession>A0A433CXP9</accession>
<keyword evidence="2" id="KW-1185">Reference proteome</keyword>
<organism evidence="1 2">
    <name type="scientific">Jimgerdemannia flammicorona</name>
    <dbReference type="NCBI Taxonomy" id="994334"/>
    <lineage>
        <taxon>Eukaryota</taxon>
        <taxon>Fungi</taxon>
        <taxon>Fungi incertae sedis</taxon>
        <taxon>Mucoromycota</taxon>
        <taxon>Mucoromycotina</taxon>
        <taxon>Endogonomycetes</taxon>
        <taxon>Endogonales</taxon>
        <taxon>Endogonaceae</taxon>
        <taxon>Jimgerdemannia</taxon>
    </lineage>
</organism>
<evidence type="ECO:0000313" key="1">
    <source>
        <dbReference type="EMBL" id="RUP43348.1"/>
    </source>
</evidence>
<dbReference type="Proteomes" id="UP000268093">
    <property type="component" value="Unassembled WGS sequence"/>
</dbReference>
<evidence type="ECO:0000313" key="2">
    <source>
        <dbReference type="Proteomes" id="UP000268093"/>
    </source>
</evidence>
<gene>
    <name evidence="1" type="ORF">BC936DRAFT_137310</name>
</gene>
<sequence length="97" mass="10741">KIPLPSCHRHDIILIALSAEPPLERVTNLRVVSCALRVVQSAFGHPQSNNSLFWREEANKDGDDPIRMVTGLQRPITSGRALAIHTNPSIPFFCMNG</sequence>